<evidence type="ECO:0000313" key="2">
    <source>
        <dbReference type="Proteomes" id="UP000828048"/>
    </source>
</evidence>
<sequence>MESNYERAKEVKEFDETKAGVKGLLDAGVVKIPRIFIHEPENLENGLSKKGGTTLQVPVIDLGDFKNRPREEILKEISAASETWGFFQMVNHGIPVGVMEEMIEGIKRFHEQPREVKMEWYSRDVKQRVRFYCNGDLLVARSANWRDSIACNYDDSVLDSDVLPLVCRKEISNYMEGMIRLKEELSKLISEALGLSSDYLTDIDCMKTASLVCHYYPWCPEPDLTLGASKHSDPSFLTILLQDNTGGLQVLHQNNWVNVEPVKGALIANIGDLMQLITNDKFKSVEHRVLAARVGPRISAACFFYPSIASKAKPYGPIKEFLSSTNPPIYRETRHGEYLAYYRSKGLDGTSALLHFKL</sequence>
<gene>
    <name evidence="1" type="ORF">Vadar_009298</name>
</gene>
<dbReference type="EMBL" id="CM037156">
    <property type="protein sequence ID" value="KAH7837078.1"/>
    <property type="molecule type" value="Genomic_DNA"/>
</dbReference>
<reference evidence="1 2" key="1">
    <citation type="journal article" date="2021" name="Hortic Res">
        <title>High-quality reference genome and annotation aids understanding of berry development for evergreen blueberry (Vaccinium darrowii).</title>
        <authorList>
            <person name="Yu J."/>
            <person name="Hulse-Kemp A.M."/>
            <person name="Babiker E."/>
            <person name="Staton M."/>
        </authorList>
    </citation>
    <scope>NUCLEOTIDE SEQUENCE [LARGE SCALE GENOMIC DNA]</scope>
    <source>
        <strain evidence="2">cv. NJ 8807/NJ 8810</strain>
        <tissue evidence="1">Young leaf</tissue>
    </source>
</reference>
<accession>A0ACB7X8L2</accession>
<organism evidence="1 2">
    <name type="scientific">Vaccinium darrowii</name>
    <dbReference type="NCBI Taxonomy" id="229202"/>
    <lineage>
        <taxon>Eukaryota</taxon>
        <taxon>Viridiplantae</taxon>
        <taxon>Streptophyta</taxon>
        <taxon>Embryophyta</taxon>
        <taxon>Tracheophyta</taxon>
        <taxon>Spermatophyta</taxon>
        <taxon>Magnoliopsida</taxon>
        <taxon>eudicotyledons</taxon>
        <taxon>Gunneridae</taxon>
        <taxon>Pentapetalae</taxon>
        <taxon>asterids</taxon>
        <taxon>Ericales</taxon>
        <taxon>Ericaceae</taxon>
        <taxon>Vaccinioideae</taxon>
        <taxon>Vaccinieae</taxon>
        <taxon>Vaccinium</taxon>
    </lineage>
</organism>
<keyword evidence="2" id="KW-1185">Reference proteome</keyword>
<protein>
    <submittedName>
        <fullName evidence="1">Uncharacterized protein</fullName>
    </submittedName>
</protein>
<proteinExistence type="predicted"/>
<name>A0ACB7X8L2_9ERIC</name>
<dbReference type="Proteomes" id="UP000828048">
    <property type="component" value="Chromosome 6"/>
</dbReference>
<comment type="caution">
    <text evidence="1">The sequence shown here is derived from an EMBL/GenBank/DDBJ whole genome shotgun (WGS) entry which is preliminary data.</text>
</comment>
<evidence type="ECO:0000313" key="1">
    <source>
        <dbReference type="EMBL" id="KAH7837078.1"/>
    </source>
</evidence>